<dbReference type="EMBL" id="JAGQHR010000019">
    <property type="protein sequence ID" value="MCA9726321.1"/>
    <property type="molecule type" value="Genomic_DNA"/>
</dbReference>
<evidence type="ECO:0000256" key="1">
    <source>
        <dbReference type="SAM" id="MobiDB-lite"/>
    </source>
</evidence>
<sequence>MLLLPGCESRDPKNPFDPHNPDTGGMPALLHALAEDGAVELRWDFGDLDDPVAVRVLRGDASEDPGLLTPQIEESGRGSGVYLDTAVQNDSTYQYRLEVLTPEDEWIPTQADLATPGPSEAWLGDATGGGLMRLTPDGRDLRFRVETSRDLLDLQIGPGGEVWGADYGHGEVVQFARDGSVLEAWAFDGANTIAVDPLSADIWIGSFDQQQVIRINRSGGIQYRLENIGLVEDLAPGTFPDGGIWFASRFAGVSRIIHDQVTRQWTEFEWPVSLSPTAQGWIWVIDRARPGVGQILADGRVIWSDAEMVDPKDGDLDGTGGFWVADPGRGGLIHLNGGGHEIGFLDVGAVDAVTRDPVRGELWLVFREDSLVRVVDPSGNELSSVGVGGRPVKVEGYWRQ</sequence>
<evidence type="ECO:0000313" key="3">
    <source>
        <dbReference type="Proteomes" id="UP000697710"/>
    </source>
</evidence>
<reference evidence="2" key="2">
    <citation type="journal article" date="2021" name="Microbiome">
        <title>Successional dynamics and alternative stable states in a saline activated sludge microbial community over 9 years.</title>
        <authorList>
            <person name="Wang Y."/>
            <person name="Ye J."/>
            <person name="Ju F."/>
            <person name="Liu L."/>
            <person name="Boyd J.A."/>
            <person name="Deng Y."/>
            <person name="Parks D.H."/>
            <person name="Jiang X."/>
            <person name="Yin X."/>
            <person name="Woodcroft B.J."/>
            <person name="Tyson G.W."/>
            <person name="Hugenholtz P."/>
            <person name="Polz M.F."/>
            <person name="Zhang T."/>
        </authorList>
    </citation>
    <scope>NUCLEOTIDE SEQUENCE</scope>
    <source>
        <strain evidence="2">HKST-UBA01</strain>
    </source>
</reference>
<organism evidence="2 3">
    <name type="scientific">Eiseniibacteriota bacterium</name>
    <dbReference type="NCBI Taxonomy" id="2212470"/>
    <lineage>
        <taxon>Bacteria</taxon>
        <taxon>Candidatus Eiseniibacteriota</taxon>
    </lineage>
</organism>
<feature type="compositionally biased region" description="Basic and acidic residues" evidence="1">
    <location>
        <begin position="8"/>
        <end position="20"/>
    </location>
</feature>
<comment type="caution">
    <text evidence="2">The sequence shown here is derived from an EMBL/GenBank/DDBJ whole genome shotgun (WGS) entry which is preliminary data.</text>
</comment>
<reference evidence="2" key="1">
    <citation type="submission" date="2020-04" db="EMBL/GenBank/DDBJ databases">
        <authorList>
            <person name="Zhang T."/>
        </authorList>
    </citation>
    <scope>NUCLEOTIDE SEQUENCE</scope>
    <source>
        <strain evidence="2">HKST-UBA01</strain>
    </source>
</reference>
<dbReference type="SUPFAM" id="SSF101898">
    <property type="entry name" value="NHL repeat"/>
    <property type="match status" value="1"/>
</dbReference>
<protein>
    <submittedName>
        <fullName evidence="2">Uncharacterized protein</fullName>
    </submittedName>
</protein>
<dbReference type="AlphaFoldDB" id="A0A956LYA0"/>
<proteinExistence type="predicted"/>
<gene>
    <name evidence="2" type="ORF">KC729_01465</name>
</gene>
<accession>A0A956LYA0</accession>
<evidence type="ECO:0000313" key="2">
    <source>
        <dbReference type="EMBL" id="MCA9726321.1"/>
    </source>
</evidence>
<dbReference type="InterPro" id="IPR015943">
    <property type="entry name" value="WD40/YVTN_repeat-like_dom_sf"/>
</dbReference>
<name>A0A956LYA0_UNCEI</name>
<dbReference type="Proteomes" id="UP000697710">
    <property type="component" value="Unassembled WGS sequence"/>
</dbReference>
<dbReference type="Gene3D" id="2.130.10.10">
    <property type="entry name" value="YVTN repeat-like/Quinoprotein amine dehydrogenase"/>
    <property type="match status" value="1"/>
</dbReference>
<feature type="region of interest" description="Disordered" evidence="1">
    <location>
        <begin position="1"/>
        <end position="24"/>
    </location>
</feature>